<comment type="caution">
    <text evidence="1">The sequence shown here is derived from an EMBL/GenBank/DDBJ whole genome shotgun (WGS) entry which is preliminary data.</text>
</comment>
<dbReference type="OrthoDB" id="1438441at2"/>
<reference evidence="1 2" key="1">
    <citation type="submission" date="2018-08" db="EMBL/GenBank/DDBJ databases">
        <title>Paraburkholderia sp. DHOM06 isolated from forest soil.</title>
        <authorList>
            <person name="Gao Z.-H."/>
            <person name="Qiu L.-H."/>
        </authorList>
    </citation>
    <scope>NUCLEOTIDE SEQUENCE [LARGE SCALE GENOMIC DNA]</scope>
    <source>
        <strain evidence="1 2">DHOM06</strain>
    </source>
</reference>
<dbReference type="Proteomes" id="UP000256838">
    <property type="component" value="Unassembled WGS sequence"/>
</dbReference>
<evidence type="ECO:0000313" key="1">
    <source>
        <dbReference type="EMBL" id="RDU99497.1"/>
    </source>
</evidence>
<protein>
    <submittedName>
        <fullName evidence="1">Tautomerase enzyme</fullName>
    </submittedName>
</protein>
<dbReference type="Gene3D" id="3.30.429.10">
    <property type="entry name" value="Macrophage Migration Inhibitory Factor"/>
    <property type="match status" value="1"/>
</dbReference>
<proteinExistence type="predicted"/>
<dbReference type="EMBL" id="QRGA01000004">
    <property type="protein sequence ID" value="RDU99497.1"/>
    <property type="molecule type" value="Genomic_DNA"/>
</dbReference>
<dbReference type="RefSeq" id="WP_115532944.1">
    <property type="nucleotide sequence ID" value="NZ_QRGA01000004.1"/>
</dbReference>
<organism evidence="1 2">
    <name type="scientific">Trinickia dinghuensis</name>
    <dbReference type="NCBI Taxonomy" id="2291023"/>
    <lineage>
        <taxon>Bacteria</taxon>
        <taxon>Pseudomonadati</taxon>
        <taxon>Pseudomonadota</taxon>
        <taxon>Betaproteobacteria</taxon>
        <taxon>Burkholderiales</taxon>
        <taxon>Burkholderiaceae</taxon>
        <taxon>Trinickia</taxon>
    </lineage>
</organism>
<dbReference type="AlphaFoldDB" id="A0A3D8K202"/>
<keyword evidence="2" id="KW-1185">Reference proteome</keyword>
<dbReference type="InterPro" id="IPR014347">
    <property type="entry name" value="Tautomerase/MIF_sf"/>
</dbReference>
<sequence>MPITLTVPEGVFNSDAEAKVFSELTNALLEIEGLQDNAFMVPNVVGTLNVLPRNRIFSGGAAAAAAFVELKLPAVALASSEAKRRFIEQATEIVARESSGKLVQERIWVNVVYAEDGAWGIGGRGYDNAALGNAIQAAARSRGQSSRQAVNKL</sequence>
<evidence type="ECO:0000313" key="2">
    <source>
        <dbReference type="Proteomes" id="UP000256838"/>
    </source>
</evidence>
<gene>
    <name evidence="1" type="ORF">DWV00_07485</name>
</gene>
<accession>A0A3D8K202</accession>
<name>A0A3D8K202_9BURK</name>